<dbReference type="Gene3D" id="3.40.50.2300">
    <property type="match status" value="1"/>
</dbReference>
<evidence type="ECO:0000256" key="6">
    <source>
        <dbReference type="ARBA" id="ARBA00023163"/>
    </source>
</evidence>
<evidence type="ECO:0000259" key="10">
    <source>
        <dbReference type="PROSITE" id="PS51755"/>
    </source>
</evidence>
<gene>
    <name evidence="11" type="ORF">HMPREF0539_0111</name>
</gene>
<dbReference type="InterPro" id="IPR011006">
    <property type="entry name" value="CheY-like_superfamily"/>
</dbReference>
<dbReference type="Pfam" id="PF00072">
    <property type="entry name" value="Response_reg"/>
    <property type="match status" value="1"/>
</dbReference>
<proteinExistence type="predicted"/>
<dbReference type="Gene3D" id="6.10.250.690">
    <property type="match status" value="1"/>
</dbReference>
<dbReference type="SMART" id="SM00448">
    <property type="entry name" value="REC"/>
    <property type="match status" value="1"/>
</dbReference>
<keyword evidence="6" id="KW-0804">Transcription</keyword>
<dbReference type="SMART" id="SM00862">
    <property type="entry name" value="Trans_reg_C"/>
    <property type="match status" value="1"/>
</dbReference>
<dbReference type="SUPFAM" id="SSF46894">
    <property type="entry name" value="C-terminal effector domain of the bipartite response regulators"/>
    <property type="match status" value="1"/>
</dbReference>
<dbReference type="InterPro" id="IPR039420">
    <property type="entry name" value="WalR-like"/>
</dbReference>
<dbReference type="Pfam" id="PF00486">
    <property type="entry name" value="Trans_reg_C"/>
    <property type="match status" value="1"/>
</dbReference>
<evidence type="ECO:0000256" key="7">
    <source>
        <dbReference type="PROSITE-ProRule" id="PRU00169"/>
    </source>
</evidence>
<dbReference type="FunFam" id="1.10.10.10:FF:000018">
    <property type="entry name" value="DNA-binding response regulator ResD"/>
    <property type="match status" value="1"/>
</dbReference>
<evidence type="ECO:0000256" key="5">
    <source>
        <dbReference type="ARBA" id="ARBA00023159"/>
    </source>
</evidence>
<dbReference type="SUPFAM" id="SSF52172">
    <property type="entry name" value="CheY-like"/>
    <property type="match status" value="1"/>
</dbReference>
<dbReference type="PROSITE" id="PS50110">
    <property type="entry name" value="RESPONSE_REGULATORY"/>
    <property type="match status" value="1"/>
</dbReference>
<evidence type="ECO:0000256" key="3">
    <source>
        <dbReference type="ARBA" id="ARBA00023015"/>
    </source>
</evidence>
<evidence type="ECO:0000256" key="1">
    <source>
        <dbReference type="ARBA" id="ARBA00022553"/>
    </source>
</evidence>
<dbReference type="Proteomes" id="UP000004525">
    <property type="component" value="Unassembled WGS sequence"/>
</dbReference>
<feature type="modified residue" description="4-aspartylphosphate" evidence="7">
    <location>
        <position position="93"/>
    </location>
</feature>
<sequence>MQSTHGARFLRVFVKNSRSNFGTMDSDVTVPNDCRINGVKIMKILIVDDDKEIVELLSIYVKNEGYEPIQAYSGKEAITKLVTNPDIALMILDIMMPNMSGMDVVKEVRKDSQIPIIIVSAKTADMDKIQGLITGADDYVTKPFNPLEVMARVKSLLRRSQNEVTNSEPDVLEVGPLTIKKDSHEVTTLTGKQIQLTALEFGILYLLASHPNRVFSADEIFERVWQQESIVSAKTVMVHVSHLRDKIEEATDGEKVIETVWGVGYKVEA</sequence>
<dbReference type="FunFam" id="3.40.50.2300:FF:000001">
    <property type="entry name" value="DNA-binding response regulator PhoB"/>
    <property type="match status" value="1"/>
</dbReference>
<dbReference type="HOGENOM" id="CLU_000445_30_4_9"/>
<keyword evidence="1 7" id="KW-0597">Phosphoprotein</keyword>
<keyword evidence="4 8" id="KW-0238">DNA-binding</keyword>
<name>C2JT77_LACRM</name>
<dbReference type="Gene3D" id="1.10.10.10">
    <property type="entry name" value="Winged helix-like DNA-binding domain superfamily/Winged helix DNA-binding domain"/>
    <property type="match status" value="1"/>
</dbReference>
<dbReference type="InterPro" id="IPR036388">
    <property type="entry name" value="WH-like_DNA-bd_sf"/>
</dbReference>
<dbReference type="PANTHER" id="PTHR48111">
    <property type="entry name" value="REGULATOR OF RPOS"/>
    <property type="match status" value="1"/>
</dbReference>
<dbReference type="PANTHER" id="PTHR48111:SF10">
    <property type="entry name" value="STAGE 0 SPORULATION PROTEIN A HOMOLOG"/>
    <property type="match status" value="1"/>
</dbReference>
<feature type="domain" description="OmpR/PhoB-type" evidence="10">
    <location>
        <begin position="169"/>
        <end position="269"/>
    </location>
</feature>
<feature type="domain" description="Response regulatory" evidence="9">
    <location>
        <begin position="43"/>
        <end position="157"/>
    </location>
</feature>
<dbReference type="GO" id="GO:0006355">
    <property type="term" value="P:regulation of DNA-templated transcription"/>
    <property type="evidence" value="ECO:0007669"/>
    <property type="project" value="InterPro"/>
</dbReference>
<dbReference type="InterPro" id="IPR001789">
    <property type="entry name" value="Sig_transdc_resp-reg_receiver"/>
</dbReference>
<keyword evidence="12" id="KW-1185">Reference proteome</keyword>
<dbReference type="CDD" id="cd17574">
    <property type="entry name" value="REC_OmpR"/>
    <property type="match status" value="1"/>
</dbReference>
<evidence type="ECO:0000256" key="2">
    <source>
        <dbReference type="ARBA" id="ARBA00023012"/>
    </source>
</evidence>
<dbReference type="GO" id="GO:0000976">
    <property type="term" value="F:transcription cis-regulatory region binding"/>
    <property type="evidence" value="ECO:0007669"/>
    <property type="project" value="TreeGrafter"/>
</dbReference>
<dbReference type="GO" id="GO:0000156">
    <property type="term" value="F:phosphorelay response regulator activity"/>
    <property type="evidence" value="ECO:0007669"/>
    <property type="project" value="TreeGrafter"/>
</dbReference>
<evidence type="ECO:0000256" key="4">
    <source>
        <dbReference type="ARBA" id="ARBA00023125"/>
    </source>
</evidence>
<dbReference type="GO" id="GO:0032993">
    <property type="term" value="C:protein-DNA complex"/>
    <property type="evidence" value="ECO:0007669"/>
    <property type="project" value="TreeGrafter"/>
</dbReference>
<keyword evidence="3" id="KW-0805">Transcription regulation</keyword>
<dbReference type="InterPro" id="IPR001867">
    <property type="entry name" value="OmpR/PhoB-type_DNA-bd"/>
</dbReference>
<keyword evidence="2" id="KW-0902">Two-component regulatory system</keyword>
<reference evidence="11" key="1">
    <citation type="submission" date="2009-01" db="EMBL/GenBank/DDBJ databases">
        <authorList>
            <person name="Qin X."/>
            <person name="Bachman B."/>
            <person name="Battles P."/>
            <person name="Bell A."/>
            <person name="Bess C."/>
            <person name="Bickham C."/>
            <person name="Chaboub L."/>
            <person name="Chen D."/>
            <person name="Coyle M."/>
            <person name="Deiros D.R."/>
            <person name="Dinh H."/>
            <person name="Forbes L."/>
            <person name="Fowler G."/>
            <person name="Francisco L."/>
            <person name="Fu Q."/>
            <person name="Gubbala S."/>
            <person name="Hale W."/>
            <person name="Han Y."/>
            <person name="Hemphill L."/>
            <person name="Highlander S.K."/>
            <person name="Hirani K."/>
            <person name="Hogues M."/>
            <person name="Jackson L."/>
            <person name="Jakkamsetti A."/>
            <person name="Javaid M."/>
            <person name="Jiang H."/>
            <person name="Korchina V."/>
            <person name="Kovar C."/>
            <person name="Lara F."/>
            <person name="Lee S."/>
            <person name="Mata R."/>
            <person name="Mathew T."/>
            <person name="Moen C."/>
            <person name="Morales K."/>
            <person name="Munidasa M."/>
            <person name="Nazareth L."/>
            <person name="Ngo R."/>
            <person name="Nguyen L."/>
            <person name="Okwuonu G."/>
            <person name="Ongeri F."/>
            <person name="Patil S."/>
            <person name="Petrosino J."/>
            <person name="Pham C."/>
            <person name="Pham P."/>
            <person name="Pu L.-L."/>
            <person name="Puazo M."/>
            <person name="Raj R."/>
            <person name="Reid J."/>
            <person name="Rouhana J."/>
            <person name="Saada N."/>
            <person name="Shang Y."/>
            <person name="Simmons D."/>
            <person name="Thornton R."/>
            <person name="Warren J."/>
            <person name="Weissenberger G."/>
            <person name="Zhang J."/>
            <person name="Zhang L."/>
            <person name="Zhou C."/>
            <person name="Zhu D."/>
            <person name="Muzny D."/>
            <person name="Worley K."/>
            <person name="Gibbs R."/>
        </authorList>
    </citation>
    <scope>NUCLEOTIDE SEQUENCE [LARGE SCALE GENOMIC DNA]</scope>
    <source>
        <strain evidence="11">LMS2-1</strain>
    </source>
</reference>
<dbReference type="InterPro" id="IPR016032">
    <property type="entry name" value="Sig_transdc_resp-reg_C-effctor"/>
</dbReference>
<evidence type="ECO:0000313" key="11">
    <source>
        <dbReference type="EMBL" id="EEN81778.1"/>
    </source>
</evidence>
<dbReference type="AlphaFoldDB" id="C2JT77"/>
<organism evidence="11 12">
    <name type="scientific">Lacticaseibacillus rhamnosus (strain LMS2-1)</name>
    <dbReference type="NCBI Taxonomy" id="525361"/>
    <lineage>
        <taxon>Bacteria</taxon>
        <taxon>Bacillati</taxon>
        <taxon>Bacillota</taxon>
        <taxon>Bacilli</taxon>
        <taxon>Lactobacillales</taxon>
        <taxon>Lactobacillaceae</taxon>
        <taxon>Lacticaseibacillus</taxon>
    </lineage>
</organism>
<evidence type="ECO:0000256" key="8">
    <source>
        <dbReference type="PROSITE-ProRule" id="PRU01091"/>
    </source>
</evidence>
<feature type="DNA-binding region" description="OmpR/PhoB-type" evidence="8">
    <location>
        <begin position="169"/>
        <end position="269"/>
    </location>
</feature>
<accession>C2JT77</accession>
<keyword evidence="5" id="KW-0010">Activator</keyword>
<comment type="caution">
    <text evidence="11">The sequence shown here is derived from an EMBL/GenBank/DDBJ whole genome shotgun (WGS) entry which is preliminary data.</text>
</comment>
<dbReference type="EMBL" id="ACIZ01000012">
    <property type="protein sequence ID" value="EEN81778.1"/>
    <property type="molecule type" value="Genomic_DNA"/>
</dbReference>
<dbReference type="CDD" id="cd00383">
    <property type="entry name" value="trans_reg_C"/>
    <property type="match status" value="1"/>
</dbReference>
<dbReference type="GO" id="GO:0005829">
    <property type="term" value="C:cytosol"/>
    <property type="evidence" value="ECO:0007669"/>
    <property type="project" value="TreeGrafter"/>
</dbReference>
<evidence type="ECO:0000313" key="12">
    <source>
        <dbReference type="Proteomes" id="UP000004525"/>
    </source>
</evidence>
<protein>
    <submittedName>
        <fullName evidence="11">Response regulator receiver domain protein</fullName>
    </submittedName>
</protein>
<dbReference type="PROSITE" id="PS51755">
    <property type="entry name" value="OMPR_PHOB"/>
    <property type="match status" value="1"/>
</dbReference>
<evidence type="ECO:0000259" key="9">
    <source>
        <dbReference type="PROSITE" id="PS50110"/>
    </source>
</evidence>